<dbReference type="AlphaFoldDB" id="A0A291M1T5"/>
<dbReference type="OrthoDB" id="9790331at2"/>
<dbReference type="Proteomes" id="UP000219050">
    <property type="component" value="Chromosome"/>
</dbReference>
<dbReference type="Gene3D" id="2.30.110.10">
    <property type="entry name" value="Electron Transport, Fmn-binding Protein, Chain A"/>
    <property type="match status" value="1"/>
</dbReference>
<proteinExistence type="predicted"/>
<name>A0A291M1T5_9RHOB</name>
<accession>A0A291M1T5</accession>
<dbReference type="InterPro" id="IPR011576">
    <property type="entry name" value="Pyridox_Oxase_N"/>
</dbReference>
<keyword evidence="3" id="KW-1185">Reference proteome</keyword>
<dbReference type="PANTHER" id="PTHR42815:SF2">
    <property type="entry name" value="FAD-BINDING, PUTATIVE (AFU_ORTHOLOGUE AFUA_6G07600)-RELATED"/>
    <property type="match status" value="1"/>
</dbReference>
<organism evidence="2 3">
    <name type="scientific">Pacificitalea manganoxidans</name>
    <dbReference type="NCBI Taxonomy" id="1411902"/>
    <lineage>
        <taxon>Bacteria</taxon>
        <taxon>Pseudomonadati</taxon>
        <taxon>Pseudomonadota</taxon>
        <taxon>Alphaproteobacteria</taxon>
        <taxon>Rhodobacterales</taxon>
        <taxon>Paracoccaceae</taxon>
        <taxon>Pacificitalea</taxon>
    </lineage>
</organism>
<sequence length="201" mass="21761">MARIDSIAALEALYPPASENSLRKVAHSLTPTYRAWIAASRFCLVSTVGPEGTDCSPRGDRGPVVQMRGDRTLLLPDWPGNNRIDSLRNIVRDPRVSLLFMVPGAQTVVRVNGTAEISTDADDLAPFADGPRLPRSAVVITLDEVYVQCSKAVIRAGLWRGEDDSAQVPTLGEMIAEASDGAVEAGRFDAEFPDRAARTLW</sequence>
<dbReference type="EMBL" id="CP021404">
    <property type="protein sequence ID" value="ATI42738.1"/>
    <property type="molecule type" value="Genomic_DNA"/>
</dbReference>
<dbReference type="SUPFAM" id="SSF50475">
    <property type="entry name" value="FMN-binding split barrel"/>
    <property type="match status" value="1"/>
</dbReference>
<protein>
    <submittedName>
        <fullName evidence="2">Pyridoxamine 5'-phosphate oxidase</fullName>
    </submittedName>
</protein>
<reference evidence="2 3" key="1">
    <citation type="submission" date="2017-05" db="EMBL/GenBank/DDBJ databases">
        <title>Comparative genomic and metabolic analysis of manganese-oxidizing mechanisms in Celeribater manganoxidans DY25T: its adaption to the environment of polymetallic nodule.</title>
        <authorList>
            <person name="Wang X."/>
        </authorList>
    </citation>
    <scope>NUCLEOTIDE SEQUENCE [LARGE SCALE GENOMIC DNA]</scope>
    <source>
        <strain evidence="2 3">DY25</strain>
    </source>
</reference>
<evidence type="ECO:0000313" key="3">
    <source>
        <dbReference type="Proteomes" id="UP000219050"/>
    </source>
</evidence>
<dbReference type="NCBIfam" id="TIGR04025">
    <property type="entry name" value="PPOX_FMN_DR2398"/>
    <property type="match status" value="1"/>
</dbReference>
<dbReference type="PANTHER" id="PTHR42815">
    <property type="entry name" value="FAD-BINDING, PUTATIVE (AFU_ORTHOLOGUE AFUA_6G07600)-RELATED"/>
    <property type="match status" value="1"/>
</dbReference>
<dbReference type="RefSeq" id="WP_097373786.1">
    <property type="nucleotide sequence ID" value="NZ_CP021404.1"/>
</dbReference>
<dbReference type="KEGG" id="cmag:CBW24_12480"/>
<evidence type="ECO:0000259" key="1">
    <source>
        <dbReference type="Pfam" id="PF01243"/>
    </source>
</evidence>
<dbReference type="InterPro" id="IPR012349">
    <property type="entry name" value="Split_barrel_FMN-bd"/>
</dbReference>
<feature type="domain" description="Pyridoxamine 5'-phosphate oxidase N-terminal" evidence="1">
    <location>
        <begin position="29"/>
        <end position="149"/>
    </location>
</feature>
<gene>
    <name evidence="2" type="ORF">CBW24_12480</name>
</gene>
<dbReference type="Pfam" id="PF01243">
    <property type="entry name" value="PNPOx_N"/>
    <property type="match status" value="1"/>
</dbReference>
<evidence type="ECO:0000313" key="2">
    <source>
        <dbReference type="EMBL" id="ATI42738.1"/>
    </source>
</evidence>
<dbReference type="InterPro" id="IPR024029">
    <property type="entry name" value="Pyridox_Oxase_FMN-dep"/>
</dbReference>